<protein>
    <recommendedName>
        <fullName evidence="3">Type II secretion system protein GspG C-terminal domain-containing protein</fullName>
    </recommendedName>
</protein>
<feature type="non-terminal residue" evidence="2">
    <location>
        <position position="161"/>
    </location>
</feature>
<dbReference type="AlphaFoldDB" id="A0A382P1A6"/>
<organism evidence="2">
    <name type="scientific">marine metagenome</name>
    <dbReference type="NCBI Taxonomy" id="408172"/>
    <lineage>
        <taxon>unclassified sequences</taxon>
        <taxon>metagenomes</taxon>
        <taxon>ecological metagenomes</taxon>
    </lineage>
</organism>
<keyword evidence="1" id="KW-1133">Transmembrane helix</keyword>
<gene>
    <name evidence="2" type="ORF">METZ01_LOCUS319382</name>
</gene>
<dbReference type="InterPro" id="IPR012902">
    <property type="entry name" value="N_methyl_site"/>
</dbReference>
<accession>A0A382P1A6</accession>
<dbReference type="NCBIfam" id="TIGR02532">
    <property type="entry name" value="IV_pilin_GFxxxE"/>
    <property type="match status" value="1"/>
</dbReference>
<proteinExistence type="predicted"/>
<dbReference type="InterPro" id="IPR045584">
    <property type="entry name" value="Pilin-like"/>
</dbReference>
<evidence type="ECO:0000313" key="2">
    <source>
        <dbReference type="EMBL" id="SVC66528.1"/>
    </source>
</evidence>
<dbReference type="EMBL" id="UINC01103834">
    <property type="protein sequence ID" value="SVC66528.1"/>
    <property type="molecule type" value="Genomic_DNA"/>
</dbReference>
<dbReference type="Pfam" id="PF07963">
    <property type="entry name" value="N_methyl"/>
    <property type="match status" value="1"/>
</dbReference>
<dbReference type="Gene3D" id="3.30.700.10">
    <property type="entry name" value="Glycoprotein, Type 4 Pilin"/>
    <property type="match status" value="1"/>
</dbReference>
<name>A0A382P1A6_9ZZZZ</name>
<dbReference type="PANTHER" id="PTHR30093">
    <property type="entry name" value="GENERAL SECRETION PATHWAY PROTEIN G"/>
    <property type="match status" value="1"/>
</dbReference>
<dbReference type="SUPFAM" id="SSF54523">
    <property type="entry name" value="Pili subunits"/>
    <property type="match status" value="1"/>
</dbReference>
<sequence>MKHKAFTLIELLVVVAIIGILAAVGVVAYNGYTGAAKVNAAKTNYKNVIRWVKTELVKCNAGLSDTMFTSNPKSCPMTHSNTFGSGLNNACLAPGGVFNQIKNPYKPTERACDWSISYKNDNDVGKINFSQKNATDMRFSSCWKIPCSSSDNHEEIIIDVT</sequence>
<evidence type="ECO:0000256" key="1">
    <source>
        <dbReference type="SAM" id="Phobius"/>
    </source>
</evidence>
<keyword evidence="1" id="KW-0472">Membrane</keyword>
<keyword evidence="1" id="KW-0812">Transmembrane</keyword>
<evidence type="ECO:0008006" key="3">
    <source>
        <dbReference type="Google" id="ProtNLM"/>
    </source>
</evidence>
<reference evidence="2" key="1">
    <citation type="submission" date="2018-05" db="EMBL/GenBank/DDBJ databases">
        <authorList>
            <person name="Lanie J.A."/>
            <person name="Ng W.-L."/>
            <person name="Kazmierczak K.M."/>
            <person name="Andrzejewski T.M."/>
            <person name="Davidsen T.M."/>
            <person name="Wayne K.J."/>
            <person name="Tettelin H."/>
            <person name="Glass J.I."/>
            <person name="Rusch D."/>
            <person name="Podicherti R."/>
            <person name="Tsui H.-C.T."/>
            <person name="Winkler M.E."/>
        </authorList>
    </citation>
    <scope>NUCLEOTIDE SEQUENCE</scope>
</reference>
<feature type="transmembrane region" description="Helical" evidence="1">
    <location>
        <begin position="12"/>
        <end position="32"/>
    </location>
</feature>